<evidence type="ECO:0000313" key="3">
    <source>
        <dbReference type="Proteomes" id="UP000237271"/>
    </source>
</evidence>
<feature type="compositionally biased region" description="Basic and acidic residues" evidence="1">
    <location>
        <begin position="182"/>
        <end position="197"/>
    </location>
</feature>
<dbReference type="Proteomes" id="UP000237271">
    <property type="component" value="Unassembled WGS sequence"/>
</dbReference>
<feature type="compositionally biased region" description="Polar residues" evidence="1">
    <location>
        <begin position="59"/>
        <end position="72"/>
    </location>
</feature>
<dbReference type="EMBL" id="NCKW01006541">
    <property type="protein sequence ID" value="POM71289.1"/>
    <property type="molecule type" value="Genomic_DNA"/>
</dbReference>
<organism evidence="2 3">
    <name type="scientific">Phytophthora palmivora</name>
    <dbReference type="NCBI Taxonomy" id="4796"/>
    <lineage>
        <taxon>Eukaryota</taxon>
        <taxon>Sar</taxon>
        <taxon>Stramenopiles</taxon>
        <taxon>Oomycota</taxon>
        <taxon>Peronosporomycetes</taxon>
        <taxon>Peronosporales</taxon>
        <taxon>Peronosporaceae</taxon>
        <taxon>Phytophthora</taxon>
    </lineage>
</organism>
<protein>
    <submittedName>
        <fullName evidence="2">Pol protein</fullName>
    </submittedName>
</protein>
<name>A0A2P4Y0N2_9STRA</name>
<feature type="region of interest" description="Disordered" evidence="1">
    <location>
        <begin position="1"/>
        <end position="208"/>
    </location>
</feature>
<sequence length="251" mass="27334">MHPTFYTGRLKWYRDSLGPSPQPEEGQGENSPPRNEAESSGQTELRVSKPAGTHASHTKGMTVQSGKSSGKNLTHKPSGMSTPAAHKRASDPAPHGLERLILDGAPSRQQPELGSQHAHGSCESRDQERPNLDEGPLRPPACQPERQPDHQGQGQGLSRSRKHDLEGDGPRRLAGTPQSPDPKLRVQKDKAEKEPRTQTRVRGPPALLDRNGELHFQYETSRSFWEALAPREVAGLPLVTELEGAGRPAPG</sequence>
<comment type="caution">
    <text evidence="2">The sequence shown here is derived from an EMBL/GenBank/DDBJ whole genome shotgun (WGS) entry which is preliminary data.</text>
</comment>
<evidence type="ECO:0000313" key="2">
    <source>
        <dbReference type="EMBL" id="POM71289.1"/>
    </source>
</evidence>
<gene>
    <name evidence="2" type="ORF">PHPALM_12159</name>
</gene>
<keyword evidence="3" id="KW-1185">Reference proteome</keyword>
<proteinExistence type="predicted"/>
<feature type="compositionally biased region" description="Polar residues" evidence="1">
    <location>
        <begin position="28"/>
        <end position="45"/>
    </location>
</feature>
<accession>A0A2P4Y0N2</accession>
<feature type="compositionally biased region" description="Basic and acidic residues" evidence="1">
    <location>
        <begin position="120"/>
        <end position="136"/>
    </location>
</feature>
<evidence type="ECO:0000256" key="1">
    <source>
        <dbReference type="SAM" id="MobiDB-lite"/>
    </source>
</evidence>
<dbReference type="AlphaFoldDB" id="A0A2P4Y0N2"/>
<reference evidence="2 3" key="1">
    <citation type="journal article" date="2017" name="Genome Biol. Evol.">
        <title>Phytophthora megakarya and P. palmivora, closely related causal agents of cacao black pod rot, underwent increases in genome sizes and gene numbers by different mechanisms.</title>
        <authorList>
            <person name="Ali S.S."/>
            <person name="Shao J."/>
            <person name="Lary D.J."/>
            <person name="Kronmiller B."/>
            <person name="Shen D."/>
            <person name="Strem M.D."/>
            <person name="Amoako-Attah I."/>
            <person name="Akrofi A.Y."/>
            <person name="Begoude B.A."/>
            <person name="Ten Hoopen G.M."/>
            <person name="Coulibaly K."/>
            <person name="Kebe B.I."/>
            <person name="Melnick R.L."/>
            <person name="Guiltinan M.J."/>
            <person name="Tyler B.M."/>
            <person name="Meinhardt L.W."/>
            <person name="Bailey B.A."/>
        </authorList>
    </citation>
    <scope>NUCLEOTIDE SEQUENCE [LARGE SCALE GENOMIC DNA]</scope>
    <source>
        <strain evidence="3">sbr112.9</strain>
    </source>
</reference>